<dbReference type="GO" id="GO:0000166">
    <property type="term" value="F:nucleotide binding"/>
    <property type="evidence" value="ECO:0007669"/>
    <property type="project" value="UniProtKB-KW"/>
</dbReference>
<dbReference type="Gene3D" id="3.40.50.300">
    <property type="entry name" value="P-loop containing nucleotide triphosphate hydrolases"/>
    <property type="match status" value="1"/>
</dbReference>
<name>A0A812PBI5_SYMPI</name>
<reference evidence="7" key="1">
    <citation type="submission" date="2021-02" db="EMBL/GenBank/DDBJ databases">
        <authorList>
            <person name="Dougan E. K."/>
            <person name="Rhodes N."/>
            <person name="Thang M."/>
            <person name="Chan C."/>
        </authorList>
    </citation>
    <scope>NUCLEOTIDE SEQUENCE</scope>
</reference>
<dbReference type="SUPFAM" id="SSF90002">
    <property type="entry name" value="Hypothetical protein YjiA, C-terminal domain"/>
    <property type="match status" value="1"/>
</dbReference>
<dbReference type="InterPro" id="IPR051316">
    <property type="entry name" value="Zinc-reg_GTPase_activator"/>
</dbReference>
<dbReference type="PANTHER" id="PTHR13748:SF62">
    <property type="entry name" value="COBW DOMAIN-CONTAINING PROTEIN"/>
    <property type="match status" value="1"/>
</dbReference>
<dbReference type="CDD" id="cd03112">
    <property type="entry name" value="CobW-like"/>
    <property type="match status" value="1"/>
</dbReference>
<keyword evidence="2" id="KW-0378">Hydrolase</keyword>
<organism evidence="7 8">
    <name type="scientific">Symbiodinium pilosum</name>
    <name type="common">Dinoflagellate</name>
    <dbReference type="NCBI Taxonomy" id="2952"/>
    <lineage>
        <taxon>Eukaryota</taxon>
        <taxon>Sar</taxon>
        <taxon>Alveolata</taxon>
        <taxon>Dinophyceae</taxon>
        <taxon>Suessiales</taxon>
        <taxon>Symbiodiniaceae</taxon>
        <taxon>Symbiodinium</taxon>
    </lineage>
</organism>
<accession>A0A812PBI5</accession>
<dbReference type="InterPro" id="IPR011629">
    <property type="entry name" value="CobW-like_C"/>
</dbReference>
<dbReference type="SUPFAM" id="SSF52540">
    <property type="entry name" value="P-loop containing nucleoside triphosphate hydrolases"/>
    <property type="match status" value="1"/>
</dbReference>
<comment type="catalytic activity">
    <reaction evidence="5">
        <text>GTP + H2O = GDP + phosphate + H(+)</text>
        <dbReference type="Rhea" id="RHEA:19669"/>
        <dbReference type="ChEBI" id="CHEBI:15377"/>
        <dbReference type="ChEBI" id="CHEBI:15378"/>
        <dbReference type="ChEBI" id="CHEBI:37565"/>
        <dbReference type="ChEBI" id="CHEBI:43474"/>
        <dbReference type="ChEBI" id="CHEBI:58189"/>
    </reaction>
    <physiologicalReaction direction="left-to-right" evidence="5">
        <dbReference type="Rhea" id="RHEA:19670"/>
    </physiologicalReaction>
</comment>
<keyword evidence="1" id="KW-0547">Nucleotide-binding</keyword>
<proteinExistence type="inferred from homology"/>
<comment type="caution">
    <text evidence="7">The sequence shown here is derived from an EMBL/GenBank/DDBJ whole genome shotgun (WGS) entry which is preliminary data.</text>
</comment>
<dbReference type="GO" id="GO:0005737">
    <property type="term" value="C:cytoplasm"/>
    <property type="evidence" value="ECO:0007669"/>
    <property type="project" value="TreeGrafter"/>
</dbReference>
<dbReference type="SMART" id="SM00833">
    <property type="entry name" value="CobW_C"/>
    <property type="match status" value="1"/>
</dbReference>
<dbReference type="Gene3D" id="3.30.1220.10">
    <property type="entry name" value="CobW-like, C-terminal domain"/>
    <property type="match status" value="1"/>
</dbReference>
<evidence type="ECO:0000259" key="6">
    <source>
        <dbReference type="SMART" id="SM00833"/>
    </source>
</evidence>
<dbReference type="Pfam" id="PF07683">
    <property type="entry name" value="CobW_C"/>
    <property type="match status" value="1"/>
</dbReference>
<dbReference type="InterPro" id="IPR036627">
    <property type="entry name" value="CobW-likC_sf"/>
</dbReference>
<dbReference type="GO" id="GO:0016787">
    <property type="term" value="F:hydrolase activity"/>
    <property type="evidence" value="ECO:0007669"/>
    <property type="project" value="UniProtKB-KW"/>
</dbReference>
<feature type="domain" description="CobW C-terminal" evidence="6">
    <location>
        <begin position="244"/>
        <end position="342"/>
    </location>
</feature>
<evidence type="ECO:0000256" key="5">
    <source>
        <dbReference type="ARBA" id="ARBA00049117"/>
    </source>
</evidence>
<evidence type="ECO:0000313" key="8">
    <source>
        <dbReference type="Proteomes" id="UP000649617"/>
    </source>
</evidence>
<dbReference type="PANTHER" id="PTHR13748">
    <property type="entry name" value="COBW-RELATED"/>
    <property type="match status" value="1"/>
</dbReference>
<evidence type="ECO:0000256" key="3">
    <source>
        <dbReference type="ARBA" id="ARBA00023186"/>
    </source>
</evidence>
<evidence type="ECO:0000256" key="4">
    <source>
        <dbReference type="ARBA" id="ARBA00034320"/>
    </source>
</evidence>
<comment type="similarity">
    <text evidence="4">Belongs to the SIMIBI class G3E GTPase family. ZNG1 subfamily.</text>
</comment>
<evidence type="ECO:0000256" key="1">
    <source>
        <dbReference type="ARBA" id="ARBA00022741"/>
    </source>
</evidence>
<keyword evidence="8" id="KW-1185">Reference proteome</keyword>
<gene>
    <name evidence="7" type="primary">CBWD2</name>
    <name evidence="7" type="ORF">SPIL2461_LOCUS8164</name>
</gene>
<dbReference type="Pfam" id="PF02492">
    <property type="entry name" value="cobW"/>
    <property type="match status" value="1"/>
</dbReference>
<dbReference type="EMBL" id="CAJNIZ010013191">
    <property type="protein sequence ID" value="CAE7344740.1"/>
    <property type="molecule type" value="Genomic_DNA"/>
</dbReference>
<keyword evidence="3" id="KW-0143">Chaperone</keyword>
<dbReference type="Proteomes" id="UP000649617">
    <property type="component" value="Unassembled WGS sequence"/>
</dbReference>
<dbReference type="OrthoDB" id="258627at2759"/>
<dbReference type="InterPro" id="IPR027417">
    <property type="entry name" value="P-loop_NTPase"/>
</dbReference>
<evidence type="ECO:0000313" key="7">
    <source>
        <dbReference type="EMBL" id="CAE7344740.1"/>
    </source>
</evidence>
<protein>
    <submittedName>
        <fullName evidence="7">CBWD2 protein</fullName>
    </submittedName>
</protein>
<evidence type="ECO:0000256" key="2">
    <source>
        <dbReference type="ARBA" id="ARBA00022801"/>
    </source>
</evidence>
<dbReference type="AlphaFoldDB" id="A0A812PBI5"/>
<sequence>MSGERKRKHDGLVPVTVLTGFLGSGKTTLLNHILSDQTHGLKFAIIENEFGEVGVDDKIVKQQENVSEEVIEVMNGCICCTVRGDLVEALKRLHKKVEQFDAVIIETTGLADPAPVAQTFFVDDVIQEMYRLDGIITVVDAKHVMQHLDEKKPEGVENESVEQLAFADRILMNKMDLVTDPIDQEKIEARIKSINKTAQIHRCQYSKVDPQQLLHLNAFSLTRALEIDPEFLETDGEHQHDDSVSSAAFQFEGELDVHRLQRWIGSLIGDVDQAANLFRYKGVLAVKGEERKFVFQGVHMLFAGSFSDEHRWEPNEKRECRFVFIGRDIDKAVLKAGFESCKHVDKLRFKLGDIVKARTDEGWQMAKVMALWDEGNPYRLEVQNEEKTSIWARFDDDSAVRATAATR</sequence>
<dbReference type="InterPro" id="IPR003495">
    <property type="entry name" value="CobW/HypB/UreG_nucleotide-bd"/>
</dbReference>